<dbReference type="EMBL" id="JBHTIT010000001">
    <property type="protein sequence ID" value="MFD0950168.1"/>
    <property type="molecule type" value="Genomic_DNA"/>
</dbReference>
<dbReference type="PANTHER" id="PTHR46229">
    <property type="entry name" value="BOLA TRANSCRIPTION REGULATOR"/>
    <property type="match status" value="1"/>
</dbReference>
<evidence type="ECO:0000256" key="1">
    <source>
        <dbReference type="ARBA" id="ARBA00005578"/>
    </source>
</evidence>
<reference evidence="4" key="1">
    <citation type="journal article" date="2019" name="Int. J. Syst. Evol. Microbiol.">
        <title>The Global Catalogue of Microorganisms (GCM) 10K type strain sequencing project: providing services to taxonomists for standard genome sequencing and annotation.</title>
        <authorList>
            <consortium name="The Broad Institute Genomics Platform"/>
            <consortium name="The Broad Institute Genome Sequencing Center for Infectious Disease"/>
            <person name="Wu L."/>
            <person name="Ma J."/>
        </authorList>
    </citation>
    <scope>NUCLEOTIDE SEQUENCE [LARGE SCALE GENOMIC DNA]</scope>
    <source>
        <strain evidence="4">CCUG 63419</strain>
    </source>
</reference>
<dbReference type="PIRSF" id="PIRSF003113">
    <property type="entry name" value="BolA"/>
    <property type="match status" value="1"/>
</dbReference>
<keyword evidence="4" id="KW-1185">Reference proteome</keyword>
<dbReference type="Pfam" id="PF01722">
    <property type="entry name" value="BolA"/>
    <property type="match status" value="1"/>
</dbReference>
<dbReference type="RefSeq" id="WP_340675596.1">
    <property type="nucleotide sequence ID" value="NZ_JBHTIT010000001.1"/>
</dbReference>
<dbReference type="PANTHER" id="PTHR46229:SF4">
    <property type="entry name" value="ACID STRESS PROTEIN IBAG"/>
    <property type="match status" value="1"/>
</dbReference>
<comment type="similarity">
    <text evidence="1 2">Belongs to the BolA/IbaG family.</text>
</comment>
<dbReference type="InterPro" id="IPR002634">
    <property type="entry name" value="BolA"/>
</dbReference>
<protein>
    <submittedName>
        <fullName evidence="3">BolA family protein</fullName>
    </submittedName>
</protein>
<proteinExistence type="inferred from homology"/>
<dbReference type="SUPFAM" id="SSF82657">
    <property type="entry name" value="BolA-like"/>
    <property type="match status" value="1"/>
</dbReference>
<accession>A0ABW3HFI2</accession>
<comment type="caution">
    <text evidence="3">The sequence shown here is derived from an EMBL/GenBank/DDBJ whole genome shotgun (WGS) entry which is preliminary data.</text>
</comment>
<evidence type="ECO:0000313" key="4">
    <source>
        <dbReference type="Proteomes" id="UP001597044"/>
    </source>
</evidence>
<dbReference type="InterPro" id="IPR050961">
    <property type="entry name" value="BolA/IbaG_stress_morph_reg"/>
</dbReference>
<evidence type="ECO:0000256" key="2">
    <source>
        <dbReference type="RuleBase" id="RU003860"/>
    </source>
</evidence>
<dbReference type="Gene3D" id="3.30.300.90">
    <property type="entry name" value="BolA-like"/>
    <property type="match status" value="1"/>
</dbReference>
<gene>
    <name evidence="3" type="ORF">ACFQ0F_07175</name>
</gene>
<name>A0ABW3HFI2_9GAMM</name>
<dbReference type="Proteomes" id="UP001597044">
    <property type="component" value="Unassembled WGS sequence"/>
</dbReference>
<organism evidence="3 4">
    <name type="scientific">Paraperlucidibaca wandonensis</name>
    <dbReference type="NCBI Taxonomy" id="1268273"/>
    <lineage>
        <taxon>Bacteria</taxon>
        <taxon>Pseudomonadati</taxon>
        <taxon>Pseudomonadota</taxon>
        <taxon>Gammaproteobacteria</taxon>
        <taxon>Moraxellales</taxon>
        <taxon>Moraxellaceae</taxon>
        <taxon>Paraperlucidibaca</taxon>
    </lineage>
</organism>
<evidence type="ECO:0000313" key="3">
    <source>
        <dbReference type="EMBL" id="MFD0950168.1"/>
    </source>
</evidence>
<sequence>MNASEIQQLLSAAITDADHIAVEGDGGKFNVTVVHSSFETMRPVAKQQFIYGPLQAHISSGAIHAVSMRTLTPEEWRKMKLFG</sequence>
<dbReference type="InterPro" id="IPR036065">
    <property type="entry name" value="BolA-like_sf"/>
</dbReference>